<evidence type="ECO:0000256" key="2">
    <source>
        <dbReference type="ARBA" id="ARBA00022559"/>
    </source>
</evidence>
<dbReference type="PRINTS" id="PR01011">
    <property type="entry name" value="GLUTPROXDASE"/>
</dbReference>
<reference evidence="7" key="1">
    <citation type="submission" date="2017-05" db="EMBL/GenBank/DDBJ databases">
        <authorList>
            <person name="Song R."/>
            <person name="Chenine A.L."/>
            <person name="Ruprecht R.M."/>
        </authorList>
    </citation>
    <scope>NUCLEOTIDE SEQUENCE</scope>
    <source>
        <strain evidence="7">Kingella_eburonensis</strain>
    </source>
</reference>
<evidence type="ECO:0000256" key="5">
    <source>
        <dbReference type="RuleBase" id="RU000499"/>
    </source>
</evidence>
<keyword evidence="2 5" id="KW-0575">Peroxidase</keyword>
<gene>
    <name evidence="8" type="ORF">KEBURONENSIS_00316</name>
    <name evidence="7" type="ORF">KEBURONENSIS_00485</name>
</gene>
<dbReference type="EMBL" id="FXUV02000032">
    <property type="protein sequence ID" value="SNB73620.1"/>
    <property type="molecule type" value="Genomic_DNA"/>
</dbReference>
<organism evidence="7">
    <name type="scientific">Kingella negevensis</name>
    <dbReference type="NCBI Taxonomy" id="1522312"/>
    <lineage>
        <taxon>Bacteria</taxon>
        <taxon>Pseudomonadati</taxon>
        <taxon>Pseudomonadota</taxon>
        <taxon>Betaproteobacteria</taxon>
        <taxon>Neisseriales</taxon>
        <taxon>Neisseriaceae</taxon>
        <taxon>Kingella</taxon>
    </lineage>
</organism>
<accession>A0A238HJA9</accession>
<name>A0A238HJA9_9NEIS</name>
<evidence type="ECO:0000313" key="7">
    <source>
        <dbReference type="EMBL" id="SMQ13256.1"/>
    </source>
</evidence>
<evidence type="ECO:0000313" key="9">
    <source>
        <dbReference type="Proteomes" id="UP000215450"/>
    </source>
</evidence>
<evidence type="ECO:0000256" key="1">
    <source>
        <dbReference type="ARBA" id="ARBA00006926"/>
    </source>
</evidence>
<dbReference type="GO" id="GO:0004601">
    <property type="term" value="F:peroxidase activity"/>
    <property type="evidence" value="ECO:0007669"/>
    <property type="project" value="UniProtKB-KW"/>
</dbReference>
<dbReference type="PROSITE" id="PS51352">
    <property type="entry name" value="THIOREDOXIN_2"/>
    <property type="match status" value="1"/>
</dbReference>
<dbReference type="Gene3D" id="3.40.30.10">
    <property type="entry name" value="Glutaredoxin"/>
    <property type="match status" value="1"/>
</dbReference>
<dbReference type="EMBL" id="FXUV01000052">
    <property type="protein sequence ID" value="SMQ13256.1"/>
    <property type="molecule type" value="Genomic_DNA"/>
</dbReference>
<proteinExistence type="inferred from homology"/>
<keyword evidence="3 5" id="KW-0560">Oxidoreductase</keyword>
<dbReference type="PIRSF" id="PIRSF000303">
    <property type="entry name" value="Glutathion_perox"/>
    <property type="match status" value="1"/>
</dbReference>
<dbReference type="InterPro" id="IPR036249">
    <property type="entry name" value="Thioredoxin-like_sf"/>
</dbReference>
<dbReference type="PROSITE" id="PS00763">
    <property type="entry name" value="GLUTATHIONE_PEROXID_2"/>
    <property type="match status" value="1"/>
</dbReference>
<evidence type="ECO:0000256" key="3">
    <source>
        <dbReference type="ARBA" id="ARBA00023002"/>
    </source>
</evidence>
<dbReference type="InterPro" id="IPR029760">
    <property type="entry name" value="GPX_CS"/>
</dbReference>
<dbReference type="Proteomes" id="UP000215450">
    <property type="component" value="Unassembled WGS sequence"/>
</dbReference>
<dbReference type="InterPro" id="IPR029759">
    <property type="entry name" value="GPX_AS"/>
</dbReference>
<dbReference type="PANTHER" id="PTHR11592">
    <property type="entry name" value="GLUTATHIONE PEROXIDASE"/>
    <property type="match status" value="1"/>
</dbReference>
<dbReference type="CDD" id="cd00340">
    <property type="entry name" value="GSH_Peroxidase"/>
    <property type="match status" value="1"/>
</dbReference>
<feature type="active site" evidence="4">
    <location>
        <position position="40"/>
    </location>
</feature>
<feature type="domain" description="Thioredoxin" evidence="6">
    <location>
        <begin position="2"/>
        <end position="183"/>
    </location>
</feature>
<dbReference type="InterPro" id="IPR000889">
    <property type="entry name" value="Glutathione_peroxidase"/>
</dbReference>
<dbReference type="GO" id="GO:0034599">
    <property type="term" value="P:cellular response to oxidative stress"/>
    <property type="evidence" value="ECO:0007669"/>
    <property type="project" value="TreeGrafter"/>
</dbReference>
<reference evidence="8 9" key="2">
    <citation type="submission" date="2017-06" db="EMBL/GenBank/DDBJ databases">
        <authorList>
            <person name="Kim H.J."/>
            <person name="Triplett B.A."/>
        </authorList>
    </citation>
    <scope>NUCLEOTIDE SEQUENCE [LARGE SCALE GENOMIC DNA]</scope>
    <source>
        <strain evidence="8">Kingella_eburonensis</strain>
    </source>
</reference>
<dbReference type="STRING" id="1522312.GCA_900177895_01957"/>
<sequence>MDNNMTTLYDFTLQTAQGEDKSLNDYQGKVLLIVNTATRCGLTPQYEELQSLYAKYREQGLEILDFPCNQFREQALENGAEYAKVCQMKFGTQFTIFNKIEVNGENTHPLYAYLKQQQPEDLGNHVFKDFLLKLASFGEKREGADIKWNFTKFLVNRKGEVVARFAPSVTPFEMETEIQKLLAA</sequence>
<dbReference type="Pfam" id="PF00255">
    <property type="entry name" value="GSHPx"/>
    <property type="match status" value="1"/>
</dbReference>
<evidence type="ECO:0000313" key="8">
    <source>
        <dbReference type="EMBL" id="SNB73620.1"/>
    </source>
</evidence>
<comment type="similarity">
    <text evidence="1 5">Belongs to the glutathione peroxidase family.</text>
</comment>
<dbReference type="FunFam" id="3.40.30.10:FF:000010">
    <property type="entry name" value="Glutathione peroxidase"/>
    <property type="match status" value="1"/>
</dbReference>
<keyword evidence="9" id="KW-1185">Reference proteome</keyword>
<dbReference type="SUPFAM" id="SSF52833">
    <property type="entry name" value="Thioredoxin-like"/>
    <property type="match status" value="1"/>
</dbReference>
<dbReference type="PANTHER" id="PTHR11592:SF78">
    <property type="entry name" value="GLUTATHIONE PEROXIDASE"/>
    <property type="match status" value="1"/>
</dbReference>
<evidence type="ECO:0000256" key="4">
    <source>
        <dbReference type="PIRSR" id="PIRSR000303-1"/>
    </source>
</evidence>
<protein>
    <recommendedName>
        <fullName evidence="5">Glutathione peroxidase</fullName>
    </recommendedName>
</protein>
<dbReference type="PROSITE" id="PS00460">
    <property type="entry name" value="GLUTATHIONE_PEROXID_1"/>
    <property type="match status" value="1"/>
</dbReference>
<evidence type="ECO:0000259" key="6">
    <source>
        <dbReference type="PROSITE" id="PS51352"/>
    </source>
</evidence>
<dbReference type="InterPro" id="IPR013766">
    <property type="entry name" value="Thioredoxin_domain"/>
</dbReference>
<dbReference type="PROSITE" id="PS51355">
    <property type="entry name" value="GLUTATHIONE_PEROXID_3"/>
    <property type="match status" value="1"/>
</dbReference>
<dbReference type="AlphaFoldDB" id="A0A238HJA9"/>